<name>A0A4R3NV91_9HYPH</name>
<evidence type="ECO:0000256" key="3">
    <source>
        <dbReference type="ARBA" id="ARBA00022679"/>
    </source>
</evidence>
<evidence type="ECO:0000256" key="6">
    <source>
        <dbReference type="ARBA" id="ARBA00023316"/>
    </source>
</evidence>
<keyword evidence="9" id="KW-1133">Transmembrane helix</keyword>
<dbReference type="AlphaFoldDB" id="A0A4R3NV91"/>
<comment type="caution">
    <text evidence="11">The sequence shown here is derived from an EMBL/GenBank/DDBJ whole genome shotgun (WGS) entry which is preliminary data.</text>
</comment>
<evidence type="ECO:0000256" key="4">
    <source>
        <dbReference type="ARBA" id="ARBA00022960"/>
    </source>
</evidence>
<dbReference type="CDD" id="cd16913">
    <property type="entry name" value="YkuD_like"/>
    <property type="match status" value="1"/>
</dbReference>
<feature type="region of interest" description="Disordered" evidence="8">
    <location>
        <begin position="147"/>
        <end position="214"/>
    </location>
</feature>
<dbReference type="Pfam" id="PF03734">
    <property type="entry name" value="YkuD"/>
    <property type="match status" value="1"/>
</dbReference>
<keyword evidence="9" id="KW-0472">Membrane</keyword>
<evidence type="ECO:0000256" key="5">
    <source>
        <dbReference type="ARBA" id="ARBA00022984"/>
    </source>
</evidence>
<dbReference type="GO" id="GO:0071972">
    <property type="term" value="F:peptidoglycan L,D-transpeptidase activity"/>
    <property type="evidence" value="ECO:0007669"/>
    <property type="project" value="TreeGrafter"/>
</dbReference>
<keyword evidence="6 7" id="KW-0961">Cell wall biogenesis/degradation</keyword>
<keyword evidence="4 7" id="KW-0133">Cell shape</keyword>
<dbReference type="InterPro" id="IPR050979">
    <property type="entry name" value="LD-transpeptidase"/>
</dbReference>
<feature type="active site" description="Nucleophile" evidence="7">
    <location>
        <position position="473"/>
    </location>
</feature>
<protein>
    <submittedName>
        <fullName evidence="11">Lipoprotein-anchoring transpeptidase ErfK/SrfK</fullName>
    </submittedName>
</protein>
<dbReference type="InterPro" id="IPR005490">
    <property type="entry name" value="LD_TPept_cat_dom"/>
</dbReference>
<dbReference type="Gene3D" id="2.40.440.10">
    <property type="entry name" value="L,D-transpeptidase catalytic domain-like"/>
    <property type="match status" value="1"/>
</dbReference>
<evidence type="ECO:0000256" key="1">
    <source>
        <dbReference type="ARBA" id="ARBA00004752"/>
    </source>
</evidence>
<dbReference type="GO" id="GO:0018104">
    <property type="term" value="P:peptidoglycan-protein cross-linking"/>
    <property type="evidence" value="ECO:0007669"/>
    <property type="project" value="TreeGrafter"/>
</dbReference>
<feature type="active site" description="Proton donor/acceptor" evidence="7">
    <location>
        <position position="457"/>
    </location>
</feature>
<evidence type="ECO:0000313" key="11">
    <source>
        <dbReference type="EMBL" id="TCT40305.1"/>
    </source>
</evidence>
<evidence type="ECO:0000259" key="10">
    <source>
        <dbReference type="PROSITE" id="PS52029"/>
    </source>
</evidence>
<dbReference type="PROSITE" id="PS52029">
    <property type="entry name" value="LD_TPASE"/>
    <property type="match status" value="1"/>
</dbReference>
<dbReference type="GO" id="GO:0016740">
    <property type="term" value="F:transferase activity"/>
    <property type="evidence" value="ECO:0007669"/>
    <property type="project" value="UniProtKB-KW"/>
</dbReference>
<evidence type="ECO:0000256" key="7">
    <source>
        <dbReference type="PROSITE-ProRule" id="PRU01373"/>
    </source>
</evidence>
<evidence type="ECO:0000256" key="2">
    <source>
        <dbReference type="ARBA" id="ARBA00005992"/>
    </source>
</evidence>
<keyword evidence="9" id="KW-0812">Transmembrane</keyword>
<evidence type="ECO:0000256" key="8">
    <source>
        <dbReference type="SAM" id="MobiDB-lite"/>
    </source>
</evidence>
<evidence type="ECO:0000256" key="9">
    <source>
        <dbReference type="SAM" id="Phobius"/>
    </source>
</evidence>
<dbReference type="GO" id="GO:0005576">
    <property type="term" value="C:extracellular region"/>
    <property type="evidence" value="ECO:0007669"/>
    <property type="project" value="TreeGrafter"/>
</dbReference>
<dbReference type="UniPathway" id="UPA00219"/>
<dbReference type="EMBL" id="SMAR01000009">
    <property type="protein sequence ID" value="TCT40305.1"/>
    <property type="molecule type" value="Genomic_DNA"/>
</dbReference>
<feature type="domain" description="L,D-TPase catalytic" evidence="10">
    <location>
        <begin position="364"/>
        <end position="497"/>
    </location>
</feature>
<comment type="similarity">
    <text evidence="2">Belongs to the YkuD family.</text>
</comment>
<keyword evidence="11" id="KW-0449">Lipoprotein</keyword>
<reference evidence="11 12" key="1">
    <citation type="submission" date="2019-03" db="EMBL/GenBank/DDBJ databases">
        <title>Freshwater and sediment microbial communities from various areas in North America, analyzing microbe dynamics in response to fracking.</title>
        <authorList>
            <person name="Lamendella R."/>
        </authorList>
    </citation>
    <scope>NUCLEOTIDE SEQUENCE [LARGE SCALE GENOMIC DNA]</scope>
    <source>
        <strain evidence="11 12">175.2</strain>
    </source>
</reference>
<dbReference type="SUPFAM" id="SSF141523">
    <property type="entry name" value="L,D-transpeptidase catalytic domain-like"/>
    <property type="match status" value="1"/>
</dbReference>
<comment type="pathway">
    <text evidence="1 7">Cell wall biogenesis; peptidoglycan biosynthesis.</text>
</comment>
<gene>
    <name evidence="11" type="ORF">EDC90_100927</name>
</gene>
<proteinExistence type="inferred from homology"/>
<sequence length="498" mass="54494">MQAAVQPRQNDKWLFGKASRNKTMISNTLISGVHAAFSRINAQQISNMAEMKKLKNTRMKSVMIRIYTLPVILLIAMTAVPAKLMAHEPLFKHGVQVFLVRPDGSLLDYIPEYGSVTLGEDNAGRPTLLDHQGRLVATEMTARELETYRSRVDNNASRSAREPGGWSNRGAPDRAPARPSRPQSPDQILRPPFSATPEPEQDYNQRPAPQRPSTASIFDMNVVALQVYLDRAGFSPGVIDGHMGDNVQKALTAYHEATGETLDADKDREKILASLSVNGGLPVTTYRITDEDAAGPYLASIPSDYSEKARLEHLSYTSVNEMLAEKFHMDERLLKRLNPEADFTRPGTTIKVIAPGAPKRAKVSRIIADKTLKQVRAYDESGQLVAAYPATIGSSDTPSPSGTVTIERIAIDPNYTYNPKKNFQQGNNNQVLTINPGPNGPVGNVWIALSKPSYGIHGTPEPSKIGKTSSHGCVRLTNWDAQELAGMVSKGVTVVFTP</sequence>
<keyword evidence="5 7" id="KW-0573">Peptidoglycan synthesis</keyword>
<keyword evidence="3" id="KW-0808">Transferase</keyword>
<dbReference type="PANTHER" id="PTHR30582:SF30">
    <property type="entry name" value="BLR4375 PROTEIN"/>
    <property type="match status" value="1"/>
</dbReference>
<keyword evidence="12" id="KW-1185">Reference proteome</keyword>
<dbReference type="PANTHER" id="PTHR30582">
    <property type="entry name" value="L,D-TRANSPEPTIDASE"/>
    <property type="match status" value="1"/>
</dbReference>
<feature type="transmembrane region" description="Helical" evidence="9">
    <location>
        <begin position="62"/>
        <end position="82"/>
    </location>
</feature>
<dbReference type="Proteomes" id="UP000295097">
    <property type="component" value="Unassembled WGS sequence"/>
</dbReference>
<accession>A0A4R3NV91</accession>
<feature type="compositionally biased region" description="Low complexity" evidence="8">
    <location>
        <begin position="177"/>
        <end position="187"/>
    </location>
</feature>
<evidence type="ECO:0000313" key="12">
    <source>
        <dbReference type="Proteomes" id="UP000295097"/>
    </source>
</evidence>
<dbReference type="GO" id="GO:0008360">
    <property type="term" value="P:regulation of cell shape"/>
    <property type="evidence" value="ECO:0007669"/>
    <property type="project" value="UniProtKB-UniRule"/>
</dbReference>
<organism evidence="11 12">
    <name type="scientific">Martelella mediterranea</name>
    <dbReference type="NCBI Taxonomy" id="293089"/>
    <lineage>
        <taxon>Bacteria</taxon>
        <taxon>Pseudomonadati</taxon>
        <taxon>Pseudomonadota</taxon>
        <taxon>Alphaproteobacteria</taxon>
        <taxon>Hyphomicrobiales</taxon>
        <taxon>Aurantimonadaceae</taxon>
        <taxon>Martelella</taxon>
    </lineage>
</organism>
<dbReference type="InterPro" id="IPR038063">
    <property type="entry name" value="Transpep_catalytic_dom"/>
</dbReference>
<dbReference type="GO" id="GO:0071555">
    <property type="term" value="P:cell wall organization"/>
    <property type="evidence" value="ECO:0007669"/>
    <property type="project" value="UniProtKB-UniRule"/>
</dbReference>